<sequence length="582" mass="65314">MWTSEYSNQRPPLSDTTSSIHTRDDNVIHRVLSEVGLNPKDFIYGETGENGSQSQQSYQPSNNGSSSVGKSYPSHNYQSPQQSQPPREDSEQRLSGRNELNSAFKELPHTSSKSSTRGDSNYPNNSQFAANTITSFGRQPSYGQQPPPPPAQNQQQFPSTQNPNRGPAPTFSSNFDQQRSQPPPASSQAGFDQRPNSNQQQPLPNVTQPTSFNLANRLSPKLFTKQNQTIIDNPQSMDTTSADRYMRQIDSHENPPIRVVKPNAQNVVYRKEIRIRYLQPPTPPPPAPIIIREKQAPAHPPQSPLLIRERKAEAHTPPPLTIRERPPTPPPPLEPHIIEKTLPPGPVQPRQIIIERLPTPPPKPRTVIFEKWLPYKKVKRPVLLQKAQPPAPVKPVRNVIIEYEPLKAFTVRRVIEEGVFRVDPHTYITQQPQSGIGDVRIVERIEDLPPPSEQLMRVLDDYNHDHSSQRNYHNNTTTHSPIPHSYNQFHEQEVKPQGLSSTLANLFGGRSNPVQPNTSQGPLGSNLADVSRASNIPANRQERVLSGYNSSIPSPTVIPLGKKSYHREHSNSGDSSTEERVY</sequence>
<evidence type="ECO:0000313" key="2">
    <source>
        <dbReference type="EMBL" id="CAF1181847.1"/>
    </source>
</evidence>
<feature type="compositionally biased region" description="Low complexity" evidence="1">
    <location>
        <begin position="50"/>
        <end position="67"/>
    </location>
</feature>
<feature type="region of interest" description="Disordered" evidence="1">
    <location>
        <begin position="1"/>
        <end position="24"/>
    </location>
</feature>
<proteinExistence type="predicted"/>
<feature type="region of interest" description="Disordered" evidence="1">
    <location>
        <begin position="40"/>
        <end position="240"/>
    </location>
</feature>
<feature type="compositionally biased region" description="Polar residues" evidence="1">
    <location>
        <begin position="109"/>
        <end position="138"/>
    </location>
</feature>
<comment type="caution">
    <text evidence="2">The sequence shown here is derived from an EMBL/GenBank/DDBJ whole genome shotgun (WGS) entry which is preliminary data.</text>
</comment>
<dbReference type="OrthoDB" id="10049965at2759"/>
<keyword evidence="4" id="KW-1185">Reference proteome</keyword>
<protein>
    <submittedName>
        <fullName evidence="2">Uncharacterized protein</fullName>
    </submittedName>
</protein>
<feature type="compositionally biased region" description="Polar residues" evidence="1">
    <location>
        <begin position="194"/>
        <end position="216"/>
    </location>
</feature>
<dbReference type="Proteomes" id="UP000681722">
    <property type="component" value="Unassembled WGS sequence"/>
</dbReference>
<feature type="compositionally biased region" description="Polar residues" evidence="1">
    <location>
        <begin position="73"/>
        <end position="85"/>
    </location>
</feature>
<evidence type="ECO:0000313" key="4">
    <source>
        <dbReference type="Proteomes" id="UP000663829"/>
    </source>
</evidence>
<evidence type="ECO:0000256" key="1">
    <source>
        <dbReference type="SAM" id="MobiDB-lite"/>
    </source>
</evidence>
<name>A0A814V4J1_9BILA</name>
<feature type="compositionally biased region" description="Polar residues" evidence="1">
    <location>
        <begin position="1"/>
        <end position="20"/>
    </location>
</feature>
<dbReference type="EMBL" id="CAJNOQ010007884">
    <property type="protein sequence ID" value="CAF1181847.1"/>
    <property type="molecule type" value="Genomic_DNA"/>
</dbReference>
<feature type="region of interest" description="Disordered" evidence="1">
    <location>
        <begin position="508"/>
        <end position="529"/>
    </location>
</feature>
<dbReference type="AlphaFoldDB" id="A0A814V4J1"/>
<dbReference type="Proteomes" id="UP000663829">
    <property type="component" value="Unassembled WGS sequence"/>
</dbReference>
<evidence type="ECO:0000313" key="3">
    <source>
        <dbReference type="EMBL" id="CAF3946212.1"/>
    </source>
</evidence>
<accession>A0A814V4J1</accession>
<feature type="region of interest" description="Disordered" evidence="1">
    <location>
        <begin position="544"/>
        <end position="582"/>
    </location>
</feature>
<reference evidence="2" key="1">
    <citation type="submission" date="2021-02" db="EMBL/GenBank/DDBJ databases">
        <authorList>
            <person name="Nowell W R."/>
        </authorList>
    </citation>
    <scope>NUCLEOTIDE SEQUENCE</scope>
</reference>
<organism evidence="2 4">
    <name type="scientific">Didymodactylos carnosus</name>
    <dbReference type="NCBI Taxonomy" id="1234261"/>
    <lineage>
        <taxon>Eukaryota</taxon>
        <taxon>Metazoa</taxon>
        <taxon>Spiralia</taxon>
        <taxon>Gnathifera</taxon>
        <taxon>Rotifera</taxon>
        <taxon>Eurotatoria</taxon>
        <taxon>Bdelloidea</taxon>
        <taxon>Philodinida</taxon>
        <taxon>Philodinidae</taxon>
        <taxon>Didymodactylos</taxon>
    </lineage>
</organism>
<feature type="compositionally biased region" description="Basic and acidic residues" evidence="1">
    <location>
        <begin position="86"/>
        <end position="96"/>
    </location>
</feature>
<dbReference type="EMBL" id="CAJOBC010007885">
    <property type="protein sequence ID" value="CAF3946212.1"/>
    <property type="molecule type" value="Genomic_DNA"/>
</dbReference>
<feature type="compositionally biased region" description="Polar residues" evidence="1">
    <location>
        <begin position="224"/>
        <end position="240"/>
    </location>
</feature>
<feature type="compositionally biased region" description="Polar residues" evidence="1">
    <location>
        <begin position="159"/>
        <end position="176"/>
    </location>
</feature>
<gene>
    <name evidence="2" type="ORF">GPM918_LOCUS22745</name>
    <name evidence="3" type="ORF">SRO942_LOCUS22744</name>
</gene>
<feature type="compositionally biased region" description="Polar residues" evidence="1">
    <location>
        <begin position="512"/>
        <end position="523"/>
    </location>
</feature>
<feature type="compositionally biased region" description="Basic and acidic residues" evidence="1">
    <location>
        <begin position="567"/>
        <end position="582"/>
    </location>
</feature>